<dbReference type="InterPro" id="IPR051094">
    <property type="entry name" value="Diverse_Catalytic_Enzymes"/>
</dbReference>
<dbReference type="PANTHER" id="PTHR35795:SF1">
    <property type="entry name" value="BIS(5'-NUCLEOSYL)-TETRAPHOSPHATASE, SYMMETRICAL"/>
    <property type="match status" value="1"/>
</dbReference>
<dbReference type="AlphaFoldDB" id="A0A9D1IMC3"/>
<evidence type="ECO:0000313" key="2">
    <source>
        <dbReference type="EMBL" id="HIU38444.1"/>
    </source>
</evidence>
<reference evidence="2" key="1">
    <citation type="submission" date="2020-10" db="EMBL/GenBank/DDBJ databases">
        <authorList>
            <person name="Gilroy R."/>
        </authorList>
    </citation>
    <scope>NUCLEOTIDE SEQUENCE</scope>
    <source>
        <strain evidence="2">17073</strain>
    </source>
</reference>
<dbReference type="Proteomes" id="UP000824076">
    <property type="component" value="Unassembled WGS sequence"/>
</dbReference>
<dbReference type="SUPFAM" id="SSF109604">
    <property type="entry name" value="HD-domain/PDEase-like"/>
    <property type="match status" value="1"/>
</dbReference>
<gene>
    <name evidence="2" type="ORF">IAD18_02115</name>
</gene>
<evidence type="ECO:0000313" key="3">
    <source>
        <dbReference type="Proteomes" id="UP000824076"/>
    </source>
</evidence>
<dbReference type="EMBL" id="DVMS01000056">
    <property type="protein sequence ID" value="HIU38444.1"/>
    <property type="molecule type" value="Genomic_DNA"/>
</dbReference>
<dbReference type="PANTHER" id="PTHR35795">
    <property type="entry name" value="SLR1885 PROTEIN"/>
    <property type="match status" value="1"/>
</dbReference>
<dbReference type="Pfam" id="PF01966">
    <property type="entry name" value="HD"/>
    <property type="match status" value="1"/>
</dbReference>
<reference evidence="2" key="2">
    <citation type="journal article" date="2021" name="PeerJ">
        <title>Extensive microbial diversity within the chicken gut microbiome revealed by metagenomics and culture.</title>
        <authorList>
            <person name="Gilroy R."/>
            <person name="Ravi A."/>
            <person name="Getino M."/>
            <person name="Pursley I."/>
            <person name="Horton D.L."/>
            <person name="Alikhan N.F."/>
            <person name="Baker D."/>
            <person name="Gharbi K."/>
            <person name="Hall N."/>
            <person name="Watson M."/>
            <person name="Adriaenssens E.M."/>
            <person name="Foster-Nyarko E."/>
            <person name="Jarju S."/>
            <person name="Secka A."/>
            <person name="Antonio M."/>
            <person name="Oren A."/>
            <person name="Chaudhuri R.R."/>
            <person name="La Ragione R."/>
            <person name="Hildebrand F."/>
            <person name="Pallen M.J."/>
        </authorList>
    </citation>
    <scope>NUCLEOTIDE SEQUENCE</scope>
    <source>
        <strain evidence="2">17073</strain>
    </source>
</reference>
<evidence type="ECO:0000259" key="1">
    <source>
        <dbReference type="Pfam" id="PF01966"/>
    </source>
</evidence>
<dbReference type="InterPro" id="IPR006675">
    <property type="entry name" value="HDIG_dom"/>
</dbReference>
<dbReference type="InterPro" id="IPR003607">
    <property type="entry name" value="HD/PDEase_dom"/>
</dbReference>
<comment type="caution">
    <text evidence="2">The sequence shown here is derived from an EMBL/GenBank/DDBJ whole genome shotgun (WGS) entry which is preliminary data.</text>
</comment>
<proteinExistence type="predicted"/>
<feature type="domain" description="HD" evidence="1">
    <location>
        <begin position="26"/>
        <end position="145"/>
    </location>
</feature>
<organism evidence="2 3">
    <name type="scientific">Candidatus Limisoma intestinavium</name>
    <dbReference type="NCBI Taxonomy" id="2840856"/>
    <lineage>
        <taxon>Bacteria</taxon>
        <taxon>Pseudomonadati</taxon>
        <taxon>Bacteroidota</taxon>
        <taxon>Bacteroidia</taxon>
        <taxon>Bacteroidales</taxon>
        <taxon>Candidatus Limisoma</taxon>
    </lineage>
</organism>
<protein>
    <submittedName>
        <fullName evidence="2">HD domain-containing protein</fullName>
    </submittedName>
</protein>
<dbReference type="Gene3D" id="1.10.3210.10">
    <property type="entry name" value="Hypothetical protein af1432"/>
    <property type="match status" value="1"/>
</dbReference>
<accession>A0A9D1IMC3</accession>
<name>A0A9D1IMC3_9BACT</name>
<dbReference type="InterPro" id="IPR006674">
    <property type="entry name" value="HD_domain"/>
</dbReference>
<sequence>MIGNLSAKDILLEFYEEDSKLFRLLWTHSCQVAEMALEIASKFPKQADAEFVYDAALLHDIGIIRTNAPSIHCTGTEPYIRHGIIGAEMLRNFDPSLERYALVCERHTGAGISKEEILSESLPLPPRDFLPVSFEEKIICYADKFFSKSTTGTVKTVDSIRRDLAKFGHGQEERFNELNQLFNS</sequence>
<dbReference type="NCBIfam" id="TIGR00277">
    <property type="entry name" value="HDIG"/>
    <property type="match status" value="1"/>
</dbReference>
<dbReference type="CDD" id="cd00077">
    <property type="entry name" value="HDc"/>
    <property type="match status" value="1"/>
</dbReference>